<evidence type="ECO:0000256" key="1">
    <source>
        <dbReference type="SAM" id="Phobius"/>
    </source>
</evidence>
<evidence type="ECO:0000313" key="3">
    <source>
        <dbReference type="Proteomes" id="UP000808146"/>
    </source>
</evidence>
<dbReference type="Proteomes" id="UP000808146">
    <property type="component" value="Unassembled WGS sequence"/>
</dbReference>
<evidence type="ECO:0000313" key="2">
    <source>
        <dbReference type="EMBL" id="MBK8890800.1"/>
    </source>
</evidence>
<keyword evidence="1" id="KW-0812">Transmembrane</keyword>
<name>A0A9D7LN08_9RHOO</name>
<feature type="transmembrane region" description="Helical" evidence="1">
    <location>
        <begin position="16"/>
        <end position="37"/>
    </location>
</feature>
<proteinExistence type="predicted"/>
<organism evidence="2 3">
    <name type="scientific">Candidatus Dechloromonas phosphorivorans</name>
    <dbReference type="NCBI Taxonomy" id="2899244"/>
    <lineage>
        <taxon>Bacteria</taxon>
        <taxon>Pseudomonadati</taxon>
        <taxon>Pseudomonadota</taxon>
        <taxon>Betaproteobacteria</taxon>
        <taxon>Rhodocyclales</taxon>
        <taxon>Azonexaceae</taxon>
        <taxon>Dechloromonas</taxon>
    </lineage>
</organism>
<dbReference type="AlphaFoldDB" id="A0A9D7LN08"/>
<accession>A0A9D7LN08</accession>
<keyword evidence="1" id="KW-1133">Transmembrane helix</keyword>
<sequence length="178" mass="19642">MVDRAIDHPLMPKRRWFLKTALAIGAVGATLGGLVFWHRGLRDGKLTAHGRDVCHGLARGILGPMLPKDAAQRAKVLEAHLDNMEDFIRGTPAVMQIQINAVLGLLGNAPTRYLLTDLGNSWREASDVQIERALDTMRLNPLPTNRLTYQVVRGLTCMSFFSNSANWPLTGYTGPLDI</sequence>
<reference evidence="2" key="1">
    <citation type="submission" date="2020-10" db="EMBL/GenBank/DDBJ databases">
        <title>Connecting structure to function with the recovery of over 1000 high-quality activated sludge metagenome-assembled genomes encoding full-length rRNA genes using long-read sequencing.</title>
        <authorList>
            <person name="Singleton C.M."/>
            <person name="Petriglieri F."/>
            <person name="Kristensen J.M."/>
            <person name="Kirkegaard R.H."/>
            <person name="Michaelsen T.Y."/>
            <person name="Andersen M.H."/>
            <person name="Karst S.M."/>
            <person name="Dueholm M.S."/>
            <person name="Nielsen P.H."/>
            <person name="Albertsen M."/>
        </authorList>
    </citation>
    <scope>NUCLEOTIDE SEQUENCE</scope>
    <source>
        <strain evidence="2">OdNE_18-Q3-R46-58_BAT3C.305</strain>
    </source>
</reference>
<gene>
    <name evidence="2" type="ORF">IPN75_10635</name>
</gene>
<dbReference type="EMBL" id="JADKBR010000015">
    <property type="protein sequence ID" value="MBK8890800.1"/>
    <property type="molecule type" value="Genomic_DNA"/>
</dbReference>
<keyword evidence="1" id="KW-0472">Membrane</keyword>
<protein>
    <submittedName>
        <fullName evidence="2">Uncharacterized protein</fullName>
    </submittedName>
</protein>
<comment type="caution">
    <text evidence="2">The sequence shown here is derived from an EMBL/GenBank/DDBJ whole genome shotgun (WGS) entry which is preliminary data.</text>
</comment>